<organism evidence="1 2">
    <name type="scientific">Rhizobium meliloti</name>
    <name type="common">Ensifer meliloti</name>
    <name type="synonym">Sinorhizobium meliloti</name>
    <dbReference type="NCBI Taxonomy" id="382"/>
    <lineage>
        <taxon>Bacteria</taxon>
        <taxon>Pseudomonadati</taxon>
        <taxon>Pseudomonadota</taxon>
        <taxon>Alphaproteobacteria</taxon>
        <taxon>Hyphomicrobiales</taxon>
        <taxon>Rhizobiaceae</taxon>
        <taxon>Sinorhizobium/Ensifer group</taxon>
        <taxon>Sinorhizobium</taxon>
    </lineage>
</organism>
<evidence type="ECO:0000313" key="2">
    <source>
        <dbReference type="Proteomes" id="UP000231987"/>
    </source>
</evidence>
<protein>
    <submittedName>
        <fullName evidence="1">Uncharacterized protein</fullName>
    </submittedName>
</protein>
<evidence type="ECO:0000313" key="1">
    <source>
        <dbReference type="EMBL" id="PJR15592.1"/>
    </source>
</evidence>
<dbReference type="EMBL" id="NJGD01000003">
    <property type="protein sequence ID" value="PJR15592.1"/>
    <property type="molecule type" value="Genomic_DNA"/>
</dbReference>
<gene>
    <name evidence="1" type="ORF">CEJ86_07690</name>
</gene>
<dbReference type="Proteomes" id="UP000231987">
    <property type="component" value="Unassembled WGS sequence"/>
</dbReference>
<dbReference type="AlphaFoldDB" id="A0A2J0Z506"/>
<name>A0A2J0Z506_RHIML</name>
<comment type="caution">
    <text evidence="1">The sequence shown here is derived from an EMBL/GenBank/DDBJ whole genome shotgun (WGS) entry which is preliminary data.</text>
</comment>
<reference evidence="1 2" key="1">
    <citation type="submission" date="2017-06" db="EMBL/GenBank/DDBJ databases">
        <title>Ensifer strains isolated from leguminous trees and herbs display diverse denitrification phenotypes with some acting as strong N2O sinks.</title>
        <authorList>
            <person name="Woliy K."/>
            <person name="Mania D."/>
            <person name="Bakken L.R."/>
            <person name="Frostegard A."/>
        </authorList>
    </citation>
    <scope>NUCLEOTIDE SEQUENCE [LARGE SCALE GENOMIC DNA]</scope>
    <source>
        <strain evidence="1 2">AC50a</strain>
    </source>
</reference>
<accession>A0A2J0Z506</accession>
<proteinExistence type="predicted"/>
<sequence length="64" mass="6941">MSLRELLIAFGDEGYVAPYGHEPADDAAHVRLPIPERGGVSIVTVADLSRVQEFCRASDAARLM</sequence>